<dbReference type="Pfam" id="PF04893">
    <property type="entry name" value="Yip1"/>
    <property type="match status" value="1"/>
</dbReference>
<feature type="transmembrane region" description="Helical" evidence="5">
    <location>
        <begin position="182"/>
        <end position="209"/>
    </location>
</feature>
<dbReference type="InterPro" id="IPR006977">
    <property type="entry name" value="Yip1_dom"/>
</dbReference>
<keyword evidence="8" id="KW-1185">Reference proteome</keyword>
<keyword evidence="3 5" id="KW-1133">Transmembrane helix</keyword>
<dbReference type="GO" id="GO:0016020">
    <property type="term" value="C:membrane"/>
    <property type="evidence" value="ECO:0007669"/>
    <property type="project" value="UniProtKB-SubCell"/>
</dbReference>
<feature type="transmembrane region" description="Helical" evidence="5">
    <location>
        <begin position="121"/>
        <end position="139"/>
    </location>
</feature>
<dbReference type="AlphaFoldDB" id="A0A3B0BCH2"/>
<gene>
    <name evidence="7" type="ORF">D7M11_30795</name>
</gene>
<keyword evidence="2 5" id="KW-0812">Transmembrane</keyword>
<evidence type="ECO:0000256" key="4">
    <source>
        <dbReference type="ARBA" id="ARBA00023136"/>
    </source>
</evidence>
<accession>A0A3B0BCH2</accession>
<evidence type="ECO:0000256" key="3">
    <source>
        <dbReference type="ARBA" id="ARBA00022989"/>
    </source>
</evidence>
<evidence type="ECO:0000256" key="1">
    <source>
        <dbReference type="ARBA" id="ARBA00004141"/>
    </source>
</evidence>
<feature type="transmembrane region" description="Helical" evidence="5">
    <location>
        <begin position="83"/>
        <end position="101"/>
    </location>
</feature>
<feature type="transmembrane region" description="Helical" evidence="5">
    <location>
        <begin position="55"/>
        <end position="77"/>
    </location>
</feature>
<feature type="domain" description="Yip1" evidence="6">
    <location>
        <begin position="32"/>
        <end position="202"/>
    </location>
</feature>
<name>A0A3B0BCH2_9BACL</name>
<evidence type="ECO:0000313" key="8">
    <source>
        <dbReference type="Proteomes" id="UP000282311"/>
    </source>
</evidence>
<evidence type="ECO:0000259" key="6">
    <source>
        <dbReference type="Pfam" id="PF04893"/>
    </source>
</evidence>
<protein>
    <submittedName>
        <fullName evidence="7">YIP1 family protein</fullName>
    </submittedName>
</protein>
<proteinExistence type="predicted"/>
<dbReference type="Proteomes" id="UP000282311">
    <property type="component" value="Unassembled WGS sequence"/>
</dbReference>
<feature type="transmembrane region" description="Helical" evidence="5">
    <location>
        <begin position="151"/>
        <end position="170"/>
    </location>
</feature>
<keyword evidence="4 5" id="KW-0472">Membrane</keyword>
<comment type="caution">
    <text evidence="7">The sequence shown here is derived from an EMBL/GenBank/DDBJ whole genome shotgun (WGS) entry which is preliminary data.</text>
</comment>
<evidence type="ECO:0000313" key="7">
    <source>
        <dbReference type="EMBL" id="RKN70139.1"/>
    </source>
</evidence>
<comment type="subcellular location">
    <subcellularLocation>
        <location evidence="1">Membrane</location>
        <topology evidence="1">Multi-pass membrane protein</topology>
    </subcellularLocation>
</comment>
<evidence type="ECO:0000256" key="5">
    <source>
        <dbReference type="SAM" id="Phobius"/>
    </source>
</evidence>
<organism evidence="7 8">
    <name type="scientific">Paenibacillus ginsengarvi</name>
    <dbReference type="NCBI Taxonomy" id="400777"/>
    <lineage>
        <taxon>Bacteria</taxon>
        <taxon>Bacillati</taxon>
        <taxon>Bacillota</taxon>
        <taxon>Bacilli</taxon>
        <taxon>Bacillales</taxon>
        <taxon>Paenibacillaceae</taxon>
        <taxon>Paenibacillus</taxon>
    </lineage>
</organism>
<evidence type="ECO:0000256" key="2">
    <source>
        <dbReference type="ARBA" id="ARBA00022692"/>
    </source>
</evidence>
<dbReference type="EMBL" id="RBAH01000032">
    <property type="protein sequence ID" value="RKN70139.1"/>
    <property type="molecule type" value="Genomic_DNA"/>
</dbReference>
<sequence length="227" mass="25753">MEAQKAQAGDLGFGCGNGKRRCLMSTWKMAGQVLAHPIDFFYDLQEPGKARYRDAAVLIALAMAVRILSLSLSGFLFQRREAFEISFVTEAVSILILWLTWSIANWGISTIQEGEGKFKEILVGSAFALTPYILLTLPISLLSNAMSMKEWAVYLFMTSFVFLWVAYLLIMKVKILHDFNLYKLLFILALTIIGMLIIWFVIILFYGLVNQAINFVVGLITEIRFRL</sequence>
<reference evidence="7 8" key="1">
    <citation type="journal article" date="2007" name="Int. J. Syst. Evol. Microbiol.">
        <title>Paenibacillus ginsengarvi sp. nov., isolated from soil from ginseng cultivation.</title>
        <authorList>
            <person name="Yoon M.H."/>
            <person name="Ten L.N."/>
            <person name="Im W.T."/>
        </authorList>
    </citation>
    <scope>NUCLEOTIDE SEQUENCE [LARGE SCALE GENOMIC DNA]</scope>
    <source>
        <strain evidence="7 8">KCTC 13059</strain>
    </source>
</reference>